<protein>
    <recommendedName>
        <fullName evidence="1">DUF7768 domain-containing protein</fullName>
    </recommendedName>
</protein>
<dbReference type="PATRIC" id="fig|1122146.4.peg.704"/>
<sequence length="120" mass="14116">MKEKKEFKPLVYVCAPYSGNIKENIKRATKFAEFIYNQNCIPITPHLMFPFLDDTKKADRYNAIFMDIILLGKANEVWVLAENITKGMSKELEISKKRFQKVRYFNNDFKEVAINEVNNI</sequence>
<gene>
    <name evidence="2" type="ORF">IV53_GL000681</name>
</gene>
<dbReference type="OrthoDB" id="9807423at2"/>
<dbReference type="EMBL" id="JQBZ01000025">
    <property type="protein sequence ID" value="KRN88714.1"/>
    <property type="molecule type" value="Genomic_DNA"/>
</dbReference>
<dbReference type="Pfam" id="PF24963">
    <property type="entry name" value="DUF7768"/>
    <property type="match status" value="1"/>
</dbReference>
<organism evidence="2 3">
    <name type="scientific">Ligilactobacillus ceti DSM 22408</name>
    <dbReference type="NCBI Taxonomy" id="1122146"/>
    <lineage>
        <taxon>Bacteria</taxon>
        <taxon>Bacillati</taxon>
        <taxon>Bacillota</taxon>
        <taxon>Bacilli</taxon>
        <taxon>Lactobacillales</taxon>
        <taxon>Lactobacillaceae</taxon>
        <taxon>Ligilactobacillus</taxon>
    </lineage>
</organism>
<evidence type="ECO:0000259" key="1">
    <source>
        <dbReference type="Pfam" id="PF24963"/>
    </source>
</evidence>
<evidence type="ECO:0000313" key="2">
    <source>
        <dbReference type="EMBL" id="KRN88714.1"/>
    </source>
</evidence>
<dbReference type="Gene3D" id="3.40.50.10400">
    <property type="entry name" value="Hypothetical protein PA1492"/>
    <property type="match status" value="1"/>
</dbReference>
<keyword evidence="3" id="KW-1185">Reference proteome</keyword>
<dbReference type="AlphaFoldDB" id="A0A0R2KQ19"/>
<proteinExistence type="predicted"/>
<feature type="domain" description="DUF7768" evidence="1">
    <location>
        <begin position="9"/>
        <end position="105"/>
    </location>
</feature>
<dbReference type="STRING" id="1122146.IV53_GL000681"/>
<dbReference type="Proteomes" id="UP000051500">
    <property type="component" value="Unassembled WGS sequence"/>
</dbReference>
<dbReference type="RefSeq" id="WP_027107120.1">
    <property type="nucleotide sequence ID" value="NZ_JQBZ01000025.1"/>
</dbReference>
<name>A0A0R2KQ19_9LACO</name>
<comment type="caution">
    <text evidence="2">The sequence shown here is derived from an EMBL/GenBank/DDBJ whole genome shotgun (WGS) entry which is preliminary data.</text>
</comment>
<dbReference type="InterPro" id="IPR056670">
    <property type="entry name" value="DUF7768"/>
</dbReference>
<accession>A0A0R2KQ19</accession>
<reference evidence="2 3" key="1">
    <citation type="journal article" date="2015" name="Genome Announc.">
        <title>Expanding the biotechnology potential of lactobacilli through comparative genomics of 213 strains and associated genera.</title>
        <authorList>
            <person name="Sun Z."/>
            <person name="Harris H.M."/>
            <person name="McCann A."/>
            <person name="Guo C."/>
            <person name="Argimon S."/>
            <person name="Zhang W."/>
            <person name="Yang X."/>
            <person name="Jeffery I.B."/>
            <person name="Cooney J.C."/>
            <person name="Kagawa T.F."/>
            <person name="Liu W."/>
            <person name="Song Y."/>
            <person name="Salvetti E."/>
            <person name="Wrobel A."/>
            <person name="Rasinkangas P."/>
            <person name="Parkhill J."/>
            <person name="Rea M.C."/>
            <person name="O'Sullivan O."/>
            <person name="Ritari J."/>
            <person name="Douillard F.P."/>
            <person name="Paul Ross R."/>
            <person name="Yang R."/>
            <person name="Briner A.E."/>
            <person name="Felis G.E."/>
            <person name="de Vos W.M."/>
            <person name="Barrangou R."/>
            <person name="Klaenhammer T.R."/>
            <person name="Caufield P.W."/>
            <person name="Cui Y."/>
            <person name="Zhang H."/>
            <person name="O'Toole P.W."/>
        </authorList>
    </citation>
    <scope>NUCLEOTIDE SEQUENCE [LARGE SCALE GENOMIC DNA]</scope>
    <source>
        <strain evidence="2 3">DSM 22408</strain>
    </source>
</reference>
<evidence type="ECO:0000313" key="3">
    <source>
        <dbReference type="Proteomes" id="UP000051500"/>
    </source>
</evidence>